<reference evidence="2" key="1">
    <citation type="submission" date="2017-08" db="EMBL/GenBank/DDBJ databases">
        <authorList>
            <person name="de Groot N.N."/>
        </authorList>
    </citation>
    <scope>NUCLEOTIDE SEQUENCE [LARGE SCALE GENOMIC DNA]</scope>
</reference>
<evidence type="ECO:0000313" key="1">
    <source>
        <dbReference type="EMBL" id="ASZ75068.1"/>
    </source>
</evidence>
<dbReference type="Proteomes" id="UP000231419">
    <property type="component" value="Segment"/>
</dbReference>
<accession>A0A2D0ZNU0</accession>
<proteinExistence type="predicted"/>
<gene>
    <name evidence="1" type="ORF">SEA_TRINA_62</name>
</gene>
<evidence type="ECO:0000313" key="2">
    <source>
        <dbReference type="Proteomes" id="UP000231419"/>
    </source>
</evidence>
<sequence>MAYSGHTVDLDYWGSTFTPIVQKTGSYRDSYTLVLGISLP</sequence>
<protein>
    <submittedName>
        <fullName evidence="1">Uncharacterized protein</fullName>
    </submittedName>
</protein>
<name>A0A2D0ZNU0_9CAUD</name>
<keyword evidence="2" id="KW-1185">Reference proteome</keyword>
<organism evidence="1 2">
    <name type="scientific">Rhodococcus phage Trina</name>
    <dbReference type="NCBI Taxonomy" id="2027905"/>
    <lineage>
        <taxon>Viruses</taxon>
        <taxon>Duplodnaviria</taxon>
        <taxon>Heunggongvirae</taxon>
        <taxon>Uroviricota</taxon>
        <taxon>Caudoviricetes</taxon>
        <taxon>Trinavirus</taxon>
        <taxon>Trinavirus trina</taxon>
    </lineage>
</organism>
<dbReference type="EMBL" id="MF668286">
    <property type="protein sequence ID" value="ASZ75068.1"/>
    <property type="molecule type" value="Genomic_DNA"/>
</dbReference>